<dbReference type="KEGG" id="tnl:113498535"/>
<sequence length="385" mass="42606">MTILLYDYFDLEETSSKSLSVWKACHLILYVFAAVFGIANYVFLQQAMELVNHNCLLFPRELEFHTVELIEASEMQYGVLEVNRNVTDDAQADVERNGNEQESVKEKREANDNVTLDYNETATDGNVSLTVFGNKTHRLALDTSRTLFEANSDCQFAEYMPLLSTVFSAVWLTMFTMCPRGGRARAGLHQPWRILAPALLFALVMVGLTGHSFTLTNGGLHAFCAAFSDVTNSTTCSSVGPLLELGWNSTWTFGGRVVATRATCAGVLASWACAAALLLARCLTAPDFVVKRTDVCLARDPQQKVIPHLLKSPKYHQRSNQSSPSKRDNSSLRSEPTVTTELVTASVEPGQDSVPTSLLVTPVKTPRNTEDIEMTYTSQERIDNQ</sequence>
<name>A0A7E5W174_TRINI</name>
<organism evidence="3 4">
    <name type="scientific">Trichoplusia ni</name>
    <name type="common">Cabbage looper</name>
    <dbReference type="NCBI Taxonomy" id="7111"/>
    <lineage>
        <taxon>Eukaryota</taxon>
        <taxon>Metazoa</taxon>
        <taxon>Ecdysozoa</taxon>
        <taxon>Arthropoda</taxon>
        <taxon>Hexapoda</taxon>
        <taxon>Insecta</taxon>
        <taxon>Pterygota</taxon>
        <taxon>Neoptera</taxon>
        <taxon>Endopterygota</taxon>
        <taxon>Lepidoptera</taxon>
        <taxon>Glossata</taxon>
        <taxon>Ditrysia</taxon>
        <taxon>Noctuoidea</taxon>
        <taxon>Noctuidae</taxon>
        <taxon>Plusiinae</taxon>
        <taxon>Trichoplusia</taxon>
    </lineage>
</organism>
<feature type="compositionally biased region" description="Polar residues" evidence="1">
    <location>
        <begin position="331"/>
        <end position="343"/>
    </location>
</feature>
<evidence type="ECO:0000313" key="4">
    <source>
        <dbReference type="RefSeq" id="XP_026734368.1"/>
    </source>
</evidence>
<accession>A0A7E5W174</accession>
<feature type="region of interest" description="Disordered" evidence="1">
    <location>
        <begin position="312"/>
        <end position="385"/>
    </location>
</feature>
<feature type="compositionally biased region" description="Basic and acidic residues" evidence="1">
    <location>
        <begin position="94"/>
        <end position="111"/>
    </location>
</feature>
<dbReference type="RefSeq" id="XP_026734368.1">
    <property type="nucleotide sequence ID" value="XM_026878567.1"/>
</dbReference>
<feature type="region of interest" description="Disordered" evidence="1">
    <location>
        <begin position="94"/>
        <end position="113"/>
    </location>
</feature>
<gene>
    <name evidence="4 5" type="primary">LOC113498535</name>
</gene>
<keyword evidence="2" id="KW-0812">Transmembrane</keyword>
<evidence type="ECO:0000313" key="5">
    <source>
        <dbReference type="RefSeq" id="XP_026734369.1"/>
    </source>
</evidence>
<dbReference type="AlphaFoldDB" id="A0A7E5W174"/>
<protein>
    <submittedName>
        <fullName evidence="4 5">Uncharacterized protein LOC113498535</fullName>
    </submittedName>
</protein>
<proteinExistence type="predicted"/>
<dbReference type="RefSeq" id="XP_026734369.1">
    <property type="nucleotide sequence ID" value="XM_026878568.1"/>
</dbReference>
<feature type="transmembrane region" description="Helical" evidence="2">
    <location>
        <begin position="194"/>
        <end position="213"/>
    </location>
</feature>
<keyword evidence="3" id="KW-1185">Reference proteome</keyword>
<keyword evidence="2" id="KW-1133">Transmembrane helix</keyword>
<evidence type="ECO:0000313" key="3">
    <source>
        <dbReference type="Proteomes" id="UP000322000"/>
    </source>
</evidence>
<reference evidence="4 5" key="1">
    <citation type="submission" date="2025-04" db="UniProtKB">
        <authorList>
            <consortium name="RefSeq"/>
        </authorList>
    </citation>
    <scope>IDENTIFICATION</scope>
</reference>
<dbReference type="OrthoDB" id="8173371at2759"/>
<feature type="transmembrane region" description="Helical" evidence="2">
    <location>
        <begin position="20"/>
        <end position="44"/>
    </location>
</feature>
<dbReference type="GeneID" id="113498535"/>
<keyword evidence="2" id="KW-0472">Membrane</keyword>
<feature type="transmembrane region" description="Helical" evidence="2">
    <location>
        <begin position="258"/>
        <end position="283"/>
    </location>
</feature>
<dbReference type="Proteomes" id="UP000322000">
    <property type="component" value="Chromosome 11"/>
</dbReference>
<evidence type="ECO:0000256" key="1">
    <source>
        <dbReference type="SAM" id="MobiDB-lite"/>
    </source>
</evidence>
<evidence type="ECO:0000256" key="2">
    <source>
        <dbReference type="SAM" id="Phobius"/>
    </source>
</evidence>